<feature type="compositionally biased region" description="Basic and acidic residues" evidence="1">
    <location>
        <begin position="1"/>
        <end position="13"/>
    </location>
</feature>
<name>A0ABN3VPM2_9ACTN</name>
<dbReference type="Proteomes" id="UP001500831">
    <property type="component" value="Unassembled WGS sequence"/>
</dbReference>
<evidence type="ECO:0000313" key="2">
    <source>
        <dbReference type="EMBL" id="GAA2847356.1"/>
    </source>
</evidence>
<reference evidence="2 3" key="1">
    <citation type="journal article" date="2019" name="Int. J. Syst. Evol. Microbiol.">
        <title>The Global Catalogue of Microorganisms (GCM) 10K type strain sequencing project: providing services to taxonomists for standard genome sequencing and annotation.</title>
        <authorList>
            <consortium name="The Broad Institute Genomics Platform"/>
            <consortium name="The Broad Institute Genome Sequencing Center for Infectious Disease"/>
            <person name="Wu L."/>
            <person name="Ma J."/>
        </authorList>
    </citation>
    <scope>NUCLEOTIDE SEQUENCE [LARGE SCALE GENOMIC DNA]</scope>
    <source>
        <strain evidence="2 3">JCM 6242</strain>
    </source>
</reference>
<gene>
    <name evidence="2" type="ORF">GCM10010517_04410</name>
</gene>
<keyword evidence="3" id="KW-1185">Reference proteome</keyword>
<evidence type="ECO:0000313" key="3">
    <source>
        <dbReference type="Proteomes" id="UP001500831"/>
    </source>
</evidence>
<protein>
    <submittedName>
        <fullName evidence="2">Uncharacterized protein</fullName>
    </submittedName>
</protein>
<comment type="caution">
    <text evidence="2">The sequence shown here is derived from an EMBL/GenBank/DDBJ whole genome shotgun (WGS) entry which is preliminary data.</text>
</comment>
<feature type="region of interest" description="Disordered" evidence="1">
    <location>
        <begin position="1"/>
        <end position="27"/>
    </location>
</feature>
<accession>A0ABN3VPM2</accession>
<feature type="region of interest" description="Disordered" evidence="1">
    <location>
        <begin position="41"/>
        <end position="69"/>
    </location>
</feature>
<dbReference type="EMBL" id="BAAAVI010000002">
    <property type="protein sequence ID" value="GAA2847356.1"/>
    <property type="molecule type" value="Genomic_DNA"/>
</dbReference>
<proteinExistence type="predicted"/>
<sequence length="69" mass="7011">MDRAGEGRVDPGRPADPTSPGAAFGAVQSFPDPARFLLGRPTGIVVTQRSGPVASGGQKSGPSMIESEM</sequence>
<organism evidence="2 3">
    <name type="scientific">Streptosporangium fragile</name>
    <dbReference type="NCBI Taxonomy" id="46186"/>
    <lineage>
        <taxon>Bacteria</taxon>
        <taxon>Bacillati</taxon>
        <taxon>Actinomycetota</taxon>
        <taxon>Actinomycetes</taxon>
        <taxon>Streptosporangiales</taxon>
        <taxon>Streptosporangiaceae</taxon>
        <taxon>Streptosporangium</taxon>
    </lineage>
</organism>
<evidence type="ECO:0000256" key="1">
    <source>
        <dbReference type="SAM" id="MobiDB-lite"/>
    </source>
</evidence>